<sequence>MDGTVNRGARVECHVGQPIAAVAEPAGFPLRRGAAIQAVRRPCVQRALFQPAREARSTTPTAVRTAAFWLAAGAWAATDGFLLDSALTCCLLTVWATPAGQSIGLGGSLQGRDCIDALQERKPLHIPHMKAEEPPADAGGSCVNQMSAKNHVIPHKSSQTAQTRHCSRPCRKMSWGRSMPMKTILLWRFSSSAHCGPRSLPMSWCTPWKMTLRSVPCMFSTPL</sequence>
<protein>
    <submittedName>
        <fullName evidence="1">Uncharacterized protein</fullName>
    </submittedName>
</protein>
<organism evidence="1 2">
    <name type="scientific">Delftia lacustris</name>
    <dbReference type="NCBI Taxonomy" id="558537"/>
    <lineage>
        <taxon>Bacteria</taxon>
        <taxon>Pseudomonadati</taxon>
        <taxon>Pseudomonadota</taxon>
        <taxon>Betaproteobacteria</taxon>
        <taxon>Burkholderiales</taxon>
        <taxon>Comamonadaceae</taxon>
        <taxon>Delftia</taxon>
    </lineage>
</organism>
<gene>
    <name evidence="1" type="ORF">SAMN05421547_11224</name>
</gene>
<evidence type="ECO:0000313" key="1">
    <source>
        <dbReference type="EMBL" id="SDZ09793.1"/>
    </source>
</evidence>
<accession>A0A1H3Q938</accession>
<dbReference type="EMBL" id="FNPE01000012">
    <property type="protein sequence ID" value="SDZ09793.1"/>
    <property type="molecule type" value="Genomic_DNA"/>
</dbReference>
<dbReference type="AlphaFoldDB" id="A0A1H3Q938"/>
<dbReference type="Proteomes" id="UP000183417">
    <property type="component" value="Unassembled WGS sequence"/>
</dbReference>
<reference evidence="1 2" key="1">
    <citation type="submission" date="2016-10" db="EMBL/GenBank/DDBJ databases">
        <authorList>
            <person name="de Groot N.N."/>
        </authorList>
    </citation>
    <scope>NUCLEOTIDE SEQUENCE [LARGE SCALE GENOMIC DNA]</scope>
    <source>
        <strain evidence="1 2">LMG 24775</strain>
    </source>
</reference>
<evidence type="ECO:0000313" key="2">
    <source>
        <dbReference type="Proteomes" id="UP000183417"/>
    </source>
</evidence>
<name>A0A1H3Q938_9BURK</name>
<proteinExistence type="predicted"/>